<dbReference type="EMBL" id="JAFBED010000004">
    <property type="protein sequence ID" value="MBM7620278.1"/>
    <property type="molecule type" value="Genomic_DNA"/>
</dbReference>
<reference evidence="2 3" key="1">
    <citation type="submission" date="2021-01" db="EMBL/GenBank/DDBJ databases">
        <title>Genomic Encyclopedia of Type Strains, Phase IV (KMG-IV): sequencing the most valuable type-strain genomes for metagenomic binning, comparative biology and taxonomic classification.</title>
        <authorList>
            <person name="Goeker M."/>
        </authorList>
    </citation>
    <scope>NUCLEOTIDE SEQUENCE [LARGE SCALE GENOMIC DNA]</scope>
    <source>
        <strain evidence="2 3">DSM 25879</strain>
    </source>
</reference>
<feature type="transmembrane region" description="Helical" evidence="1">
    <location>
        <begin position="16"/>
        <end position="36"/>
    </location>
</feature>
<protein>
    <submittedName>
        <fullName evidence="2">Uncharacterized protein</fullName>
    </submittedName>
</protein>
<comment type="caution">
    <text evidence="2">The sequence shown here is derived from an EMBL/GenBank/DDBJ whole genome shotgun (WGS) entry which is preliminary data.</text>
</comment>
<accession>A0ABS2P101</accession>
<evidence type="ECO:0000256" key="1">
    <source>
        <dbReference type="SAM" id="Phobius"/>
    </source>
</evidence>
<name>A0ABS2P101_9BACI</name>
<keyword evidence="3" id="KW-1185">Reference proteome</keyword>
<evidence type="ECO:0000313" key="2">
    <source>
        <dbReference type="EMBL" id="MBM7620278.1"/>
    </source>
</evidence>
<sequence>MHNEETWFTPERKEKVMYASLIAFAVFVGAGITVLVNTAI</sequence>
<dbReference type="RefSeq" id="WP_263629492.1">
    <property type="nucleotide sequence ID" value="NZ_JAFBED010000004.1"/>
</dbReference>
<evidence type="ECO:0000313" key="3">
    <source>
        <dbReference type="Proteomes" id="UP000737402"/>
    </source>
</evidence>
<keyword evidence="1" id="KW-0472">Membrane</keyword>
<proteinExistence type="predicted"/>
<keyword evidence="1" id="KW-1133">Transmembrane helix</keyword>
<gene>
    <name evidence="2" type="ORF">JOC95_002131</name>
</gene>
<organism evidence="2 3">
    <name type="scientific">Sutcliffiella tianshenii</name>
    <dbReference type="NCBI Taxonomy" id="1463404"/>
    <lineage>
        <taxon>Bacteria</taxon>
        <taxon>Bacillati</taxon>
        <taxon>Bacillota</taxon>
        <taxon>Bacilli</taxon>
        <taxon>Bacillales</taxon>
        <taxon>Bacillaceae</taxon>
        <taxon>Sutcliffiella</taxon>
    </lineage>
</organism>
<keyword evidence="1" id="KW-0812">Transmembrane</keyword>
<dbReference type="Proteomes" id="UP000737402">
    <property type="component" value="Unassembled WGS sequence"/>
</dbReference>